<dbReference type="OrthoDB" id="9803107at2"/>
<evidence type="ECO:0000313" key="6">
    <source>
        <dbReference type="EMBL" id="TQV81213.1"/>
    </source>
</evidence>
<evidence type="ECO:0000256" key="1">
    <source>
        <dbReference type="ARBA" id="ARBA00023015"/>
    </source>
</evidence>
<dbReference type="PROSITE" id="PS50977">
    <property type="entry name" value="HTH_TETR_2"/>
    <property type="match status" value="1"/>
</dbReference>
<dbReference type="PRINTS" id="PR00455">
    <property type="entry name" value="HTHTETR"/>
</dbReference>
<dbReference type="SUPFAM" id="SSF48498">
    <property type="entry name" value="Tetracyclin repressor-like, C-terminal domain"/>
    <property type="match status" value="1"/>
</dbReference>
<evidence type="ECO:0000256" key="2">
    <source>
        <dbReference type="ARBA" id="ARBA00023125"/>
    </source>
</evidence>
<dbReference type="SUPFAM" id="SSF46689">
    <property type="entry name" value="Homeodomain-like"/>
    <property type="match status" value="1"/>
</dbReference>
<protein>
    <submittedName>
        <fullName evidence="6">TetR/AcrR family transcriptional regulator</fullName>
    </submittedName>
</protein>
<feature type="domain" description="HTH tetR-type" evidence="5">
    <location>
        <begin position="49"/>
        <end position="109"/>
    </location>
</feature>
<organism evidence="6 7">
    <name type="scientific">Exilibacterium tricleocarpae</name>
    <dbReference type="NCBI Taxonomy" id="2591008"/>
    <lineage>
        <taxon>Bacteria</taxon>
        <taxon>Pseudomonadati</taxon>
        <taxon>Pseudomonadota</taxon>
        <taxon>Gammaproteobacteria</taxon>
        <taxon>Cellvibrionales</taxon>
        <taxon>Cellvibrionaceae</taxon>
        <taxon>Exilibacterium</taxon>
    </lineage>
</organism>
<keyword evidence="2 4" id="KW-0238">DNA-binding</keyword>
<dbReference type="InterPro" id="IPR009057">
    <property type="entry name" value="Homeodomain-like_sf"/>
</dbReference>
<dbReference type="GO" id="GO:0003700">
    <property type="term" value="F:DNA-binding transcription factor activity"/>
    <property type="evidence" value="ECO:0007669"/>
    <property type="project" value="TreeGrafter"/>
</dbReference>
<proteinExistence type="predicted"/>
<keyword evidence="7" id="KW-1185">Reference proteome</keyword>
<dbReference type="Gene3D" id="1.10.357.10">
    <property type="entry name" value="Tetracycline Repressor, domain 2"/>
    <property type="match status" value="1"/>
</dbReference>
<gene>
    <name evidence="6" type="ORF">FKG94_08895</name>
</gene>
<sequence>MTSHSNDWRFLAILRLSLACRVVQITMTAKATTGATLPVKTGLREQRKTETRDRIVQAAVACFAELGFDGASTRDIARAAGVGQGLVTYHFESKDALWRAAVVRAFEHFPEPQEVVPVDGSESPAQLKTLFLELAHLYANHCVDAPFVAMLIYHQAGQRDERLQWLIETQFIPNIEKLRPLYQAGTDAGVIRPIPFVTFAFAFTGVINTHFALYEVYRRVSGDDPREPAIADAILQSIGAMFLLDDN</sequence>
<comment type="caution">
    <text evidence="6">The sequence shown here is derived from an EMBL/GenBank/DDBJ whole genome shotgun (WGS) entry which is preliminary data.</text>
</comment>
<dbReference type="InterPro" id="IPR023772">
    <property type="entry name" value="DNA-bd_HTH_TetR-type_CS"/>
</dbReference>
<dbReference type="GO" id="GO:0000976">
    <property type="term" value="F:transcription cis-regulatory region binding"/>
    <property type="evidence" value="ECO:0007669"/>
    <property type="project" value="TreeGrafter"/>
</dbReference>
<name>A0A545TVH5_9GAMM</name>
<keyword evidence="3" id="KW-0804">Transcription</keyword>
<reference evidence="6 7" key="1">
    <citation type="submission" date="2019-06" db="EMBL/GenBank/DDBJ databases">
        <title>Whole genome sequence for Cellvibrionaceae sp. R142.</title>
        <authorList>
            <person name="Wang G."/>
        </authorList>
    </citation>
    <scope>NUCLEOTIDE SEQUENCE [LARGE SCALE GENOMIC DNA]</scope>
    <source>
        <strain evidence="6 7">R142</strain>
    </source>
</reference>
<evidence type="ECO:0000256" key="3">
    <source>
        <dbReference type="ARBA" id="ARBA00023163"/>
    </source>
</evidence>
<dbReference type="PROSITE" id="PS01081">
    <property type="entry name" value="HTH_TETR_1"/>
    <property type="match status" value="1"/>
</dbReference>
<dbReference type="PANTHER" id="PTHR30055:SF234">
    <property type="entry name" value="HTH-TYPE TRANSCRIPTIONAL REGULATOR BETI"/>
    <property type="match status" value="1"/>
</dbReference>
<dbReference type="InterPro" id="IPR001647">
    <property type="entry name" value="HTH_TetR"/>
</dbReference>
<accession>A0A545TVH5</accession>
<evidence type="ECO:0000256" key="4">
    <source>
        <dbReference type="PROSITE-ProRule" id="PRU00335"/>
    </source>
</evidence>
<dbReference type="Pfam" id="PF00440">
    <property type="entry name" value="TetR_N"/>
    <property type="match status" value="1"/>
</dbReference>
<dbReference type="AlphaFoldDB" id="A0A545TVH5"/>
<evidence type="ECO:0000259" key="5">
    <source>
        <dbReference type="PROSITE" id="PS50977"/>
    </source>
</evidence>
<evidence type="ECO:0000313" key="7">
    <source>
        <dbReference type="Proteomes" id="UP000319732"/>
    </source>
</evidence>
<feature type="DNA-binding region" description="H-T-H motif" evidence="4">
    <location>
        <begin position="72"/>
        <end position="91"/>
    </location>
</feature>
<dbReference type="EMBL" id="VHSG01000008">
    <property type="protein sequence ID" value="TQV81213.1"/>
    <property type="molecule type" value="Genomic_DNA"/>
</dbReference>
<dbReference type="PANTHER" id="PTHR30055">
    <property type="entry name" value="HTH-TYPE TRANSCRIPTIONAL REGULATOR RUTR"/>
    <property type="match status" value="1"/>
</dbReference>
<keyword evidence="1" id="KW-0805">Transcription regulation</keyword>
<dbReference type="InterPro" id="IPR050109">
    <property type="entry name" value="HTH-type_TetR-like_transc_reg"/>
</dbReference>
<dbReference type="Proteomes" id="UP000319732">
    <property type="component" value="Unassembled WGS sequence"/>
</dbReference>
<dbReference type="InterPro" id="IPR036271">
    <property type="entry name" value="Tet_transcr_reg_TetR-rel_C_sf"/>
</dbReference>